<keyword evidence="5" id="KW-0460">Magnesium</keyword>
<organism evidence="7 8">
    <name type="scientific">Rhizocola hellebori</name>
    <dbReference type="NCBI Taxonomy" id="1392758"/>
    <lineage>
        <taxon>Bacteria</taxon>
        <taxon>Bacillati</taxon>
        <taxon>Actinomycetota</taxon>
        <taxon>Actinomycetes</taxon>
        <taxon>Micromonosporales</taxon>
        <taxon>Micromonosporaceae</taxon>
        <taxon>Rhizocola</taxon>
    </lineage>
</organism>
<dbReference type="PROSITE" id="PS00444">
    <property type="entry name" value="POLYPRENYL_SYNTHASE_2"/>
    <property type="match status" value="1"/>
</dbReference>
<dbReference type="EMBL" id="BONY01000060">
    <property type="protein sequence ID" value="GIH09038.1"/>
    <property type="molecule type" value="Genomic_DNA"/>
</dbReference>
<dbReference type="SUPFAM" id="SSF48576">
    <property type="entry name" value="Terpenoid synthases"/>
    <property type="match status" value="1"/>
</dbReference>
<dbReference type="Pfam" id="PF00348">
    <property type="entry name" value="polyprenyl_synt"/>
    <property type="match status" value="1"/>
</dbReference>
<dbReference type="SFLD" id="SFLDS00005">
    <property type="entry name" value="Isoprenoid_Synthase_Type_I"/>
    <property type="match status" value="1"/>
</dbReference>
<comment type="cofactor">
    <cofactor evidence="1">
        <name>Mg(2+)</name>
        <dbReference type="ChEBI" id="CHEBI:18420"/>
    </cofactor>
</comment>
<sequence length="355" mass="37952">MTVAPPSASLTERIDAVLTGFVDARVAAWPEPELSPMLDALRHFVLNGGKRLRPAFCYWAWRGVTDGADGDEHVVAAGAALELFHAFALIHDDIIDESTRRRGRPSLHEEFAGLHAGQRWVGDGRAFGRNGALLAGDLCALWSEQVLTECGAPPPRLGEAQRIFAMMRAEAVAGEYLDIVAQATGDFDEAAAIRVIQLKTARYSVVRPLQIGAALAGADRSQIQAYAAFGEPLGEAFQLRDDVLGVFGEPERTGKSVLDDLRQAKPTVLLALALARSTAADRAQLRSLIGRPDLDDAGAGRVRQLMVGSGALAATEERIHDGHRRALDALAAMDIRDEAREALGALADLAVARSG</sequence>
<keyword evidence="8" id="KW-1185">Reference proteome</keyword>
<evidence type="ECO:0000313" key="8">
    <source>
        <dbReference type="Proteomes" id="UP000612899"/>
    </source>
</evidence>
<keyword evidence="3 6" id="KW-0808">Transferase</keyword>
<dbReference type="GO" id="GO:0046872">
    <property type="term" value="F:metal ion binding"/>
    <property type="evidence" value="ECO:0007669"/>
    <property type="project" value="UniProtKB-KW"/>
</dbReference>
<comment type="similarity">
    <text evidence="2 6">Belongs to the FPP/GGPP synthase family.</text>
</comment>
<dbReference type="InterPro" id="IPR008949">
    <property type="entry name" value="Isoprenoid_synthase_dom_sf"/>
</dbReference>
<dbReference type="CDD" id="cd00685">
    <property type="entry name" value="Trans_IPPS_HT"/>
    <property type="match status" value="1"/>
</dbReference>
<evidence type="ECO:0000256" key="3">
    <source>
        <dbReference type="ARBA" id="ARBA00022679"/>
    </source>
</evidence>
<evidence type="ECO:0000313" key="7">
    <source>
        <dbReference type="EMBL" id="GIH09038.1"/>
    </source>
</evidence>
<keyword evidence="4" id="KW-0479">Metal-binding</keyword>
<dbReference type="Gene3D" id="1.10.600.10">
    <property type="entry name" value="Farnesyl Diphosphate Synthase"/>
    <property type="match status" value="1"/>
</dbReference>
<gene>
    <name evidence="7" type="ORF">Rhe02_71050</name>
</gene>
<evidence type="ECO:0000256" key="2">
    <source>
        <dbReference type="ARBA" id="ARBA00006706"/>
    </source>
</evidence>
<dbReference type="InterPro" id="IPR000092">
    <property type="entry name" value="Polyprenyl_synt"/>
</dbReference>
<evidence type="ECO:0000256" key="6">
    <source>
        <dbReference type="RuleBase" id="RU004466"/>
    </source>
</evidence>
<dbReference type="AlphaFoldDB" id="A0A8J3QGK2"/>
<dbReference type="GO" id="GO:0008299">
    <property type="term" value="P:isoprenoid biosynthetic process"/>
    <property type="evidence" value="ECO:0007669"/>
    <property type="project" value="InterPro"/>
</dbReference>
<evidence type="ECO:0000256" key="1">
    <source>
        <dbReference type="ARBA" id="ARBA00001946"/>
    </source>
</evidence>
<evidence type="ECO:0000256" key="4">
    <source>
        <dbReference type="ARBA" id="ARBA00022723"/>
    </source>
</evidence>
<evidence type="ECO:0000256" key="5">
    <source>
        <dbReference type="ARBA" id="ARBA00022842"/>
    </source>
</evidence>
<reference evidence="7" key="1">
    <citation type="submission" date="2021-01" db="EMBL/GenBank/DDBJ databases">
        <title>Whole genome shotgun sequence of Rhizocola hellebori NBRC 109834.</title>
        <authorList>
            <person name="Komaki H."/>
            <person name="Tamura T."/>
        </authorList>
    </citation>
    <scope>NUCLEOTIDE SEQUENCE</scope>
    <source>
        <strain evidence="7">NBRC 109834</strain>
    </source>
</reference>
<dbReference type="PANTHER" id="PTHR12001">
    <property type="entry name" value="GERANYLGERANYL PYROPHOSPHATE SYNTHASE"/>
    <property type="match status" value="1"/>
</dbReference>
<dbReference type="RefSeq" id="WP_203912773.1">
    <property type="nucleotide sequence ID" value="NZ_BONY01000060.1"/>
</dbReference>
<name>A0A8J3QGK2_9ACTN</name>
<comment type="caution">
    <text evidence="7">The sequence shown here is derived from an EMBL/GenBank/DDBJ whole genome shotgun (WGS) entry which is preliminary data.</text>
</comment>
<accession>A0A8J3QGK2</accession>
<dbReference type="Proteomes" id="UP000612899">
    <property type="component" value="Unassembled WGS sequence"/>
</dbReference>
<dbReference type="InterPro" id="IPR033749">
    <property type="entry name" value="Polyprenyl_synt_CS"/>
</dbReference>
<dbReference type="GO" id="GO:0004659">
    <property type="term" value="F:prenyltransferase activity"/>
    <property type="evidence" value="ECO:0007669"/>
    <property type="project" value="InterPro"/>
</dbReference>
<dbReference type="SFLD" id="SFLDG01017">
    <property type="entry name" value="Polyprenyl_Transferase_Like"/>
    <property type="match status" value="1"/>
</dbReference>
<dbReference type="PANTHER" id="PTHR12001:SF85">
    <property type="entry name" value="SHORT CHAIN ISOPRENYL DIPHOSPHATE SYNTHASE"/>
    <property type="match status" value="1"/>
</dbReference>
<proteinExistence type="inferred from homology"/>
<protein>
    <submittedName>
        <fullName evidence="7">Putative polyprenyl synthetase</fullName>
    </submittedName>
</protein>
<dbReference type="PROSITE" id="PS00723">
    <property type="entry name" value="POLYPRENYL_SYNTHASE_1"/>
    <property type="match status" value="1"/>
</dbReference>